<keyword evidence="1" id="KW-0472">Membrane</keyword>
<reference evidence="2" key="1">
    <citation type="journal article" date="2020" name="Stud. Mycol.">
        <title>101 Dothideomycetes genomes: a test case for predicting lifestyles and emergence of pathogens.</title>
        <authorList>
            <person name="Haridas S."/>
            <person name="Albert R."/>
            <person name="Binder M."/>
            <person name="Bloem J."/>
            <person name="Labutti K."/>
            <person name="Salamov A."/>
            <person name="Andreopoulos B."/>
            <person name="Baker S."/>
            <person name="Barry K."/>
            <person name="Bills G."/>
            <person name="Bluhm B."/>
            <person name="Cannon C."/>
            <person name="Castanera R."/>
            <person name="Culley D."/>
            <person name="Daum C."/>
            <person name="Ezra D."/>
            <person name="Gonzalez J."/>
            <person name="Henrissat B."/>
            <person name="Kuo A."/>
            <person name="Liang C."/>
            <person name="Lipzen A."/>
            <person name="Lutzoni F."/>
            <person name="Magnuson J."/>
            <person name="Mondo S."/>
            <person name="Nolan M."/>
            <person name="Ohm R."/>
            <person name="Pangilinan J."/>
            <person name="Park H.-J."/>
            <person name="Ramirez L."/>
            <person name="Alfaro M."/>
            <person name="Sun H."/>
            <person name="Tritt A."/>
            <person name="Yoshinaga Y."/>
            <person name="Zwiers L.-H."/>
            <person name="Turgeon B."/>
            <person name="Goodwin S."/>
            <person name="Spatafora J."/>
            <person name="Crous P."/>
            <person name="Grigoriev I."/>
        </authorList>
    </citation>
    <scope>NUCLEOTIDE SEQUENCE</scope>
    <source>
        <strain evidence="2">CBS 123094</strain>
    </source>
</reference>
<name>A0A6A5W900_9PLEO</name>
<keyword evidence="1" id="KW-1133">Transmembrane helix</keyword>
<evidence type="ECO:0000313" key="3">
    <source>
        <dbReference type="Proteomes" id="UP000799779"/>
    </source>
</evidence>
<feature type="transmembrane region" description="Helical" evidence="1">
    <location>
        <begin position="13"/>
        <end position="33"/>
    </location>
</feature>
<dbReference type="Proteomes" id="UP000799779">
    <property type="component" value="Unassembled WGS sequence"/>
</dbReference>
<dbReference type="EMBL" id="ML977636">
    <property type="protein sequence ID" value="KAF1995595.1"/>
    <property type="molecule type" value="Genomic_DNA"/>
</dbReference>
<organism evidence="2 3">
    <name type="scientific">Amniculicola lignicola CBS 123094</name>
    <dbReference type="NCBI Taxonomy" id="1392246"/>
    <lineage>
        <taxon>Eukaryota</taxon>
        <taxon>Fungi</taxon>
        <taxon>Dikarya</taxon>
        <taxon>Ascomycota</taxon>
        <taxon>Pezizomycotina</taxon>
        <taxon>Dothideomycetes</taxon>
        <taxon>Pleosporomycetidae</taxon>
        <taxon>Pleosporales</taxon>
        <taxon>Amniculicolaceae</taxon>
        <taxon>Amniculicola</taxon>
    </lineage>
</organism>
<protein>
    <submittedName>
        <fullName evidence="2">Uncharacterized protein</fullName>
    </submittedName>
</protein>
<evidence type="ECO:0000256" key="1">
    <source>
        <dbReference type="SAM" id="Phobius"/>
    </source>
</evidence>
<dbReference type="AlphaFoldDB" id="A0A6A5W900"/>
<sequence>MYWGDIMLSTLKIFIWAYVASSFITLVLVTVFHESWVRILVKTSEFEDVRFQDALGSWGIGIPFCYILLKVLLSVFLDLVLGFQLLGWSES</sequence>
<evidence type="ECO:0000313" key="2">
    <source>
        <dbReference type="EMBL" id="KAF1995595.1"/>
    </source>
</evidence>
<accession>A0A6A5W900</accession>
<feature type="transmembrane region" description="Helical" evidence="1">
    <location>
        <begin position="54"/>
        <end position="77"/>
    </location>
</feature>
<gene>
    <name evidence="2" type="ORF">P154DRAFT_340127</name>
</gene>
<keyword evidence="3" id="KW-1185">Reference proteome</keyword>
<proteinExistence type="predicted"/>
<keyword evidence="1" id="KW-0812">Transmembrane</keyword>